<dbReference type="Pfam" id="PF20151">
    <property type="entry name" value="DUF6533"/>
    <property type="match status" value="1"/>
</dbReference>
<feature type="transmembrane region" description="Helical" evidence="1">
    <location>
        <begin position="24"/>
        <end position="43"/>
    </location>
</feature>
<feature type="transmembrane region" description="Helical" evidence="1">
    <location>
        <begin position="63"/>
        <end position="82"/>
    </location>
</feature>
<feature type="domain" description="DUF6533" evidence="2">
    <location>
        <begin position="30"/>
        <end position="74"/>
    </location>
</feature>
<evidence type="ECO:0000313" key="4">
    <source>
        <dbReference type="Proteomes" id="UP000292082"/>
    </source>
</evidence>
<keyword evidence="1" id="KW-1133">Transmembrane helix</keyword>
<feature type="transmembrane region" description="Helical" evidence="1">
    <location>
        <begin position="102"/>
        <end position="122"/>
    </location>
</feature>
<keyword evidence="1" id="KW-0812">Transmembrane</keyword>
<reference evidence="3 4" key="1">
    <citation type="submission" date="2019-01" db="EMBL/GenBank/DDBJ databases">
        <title>Draft genome sequences of three monokaryotic isolates of the white-rot basidiomycete fungus Dichomitus squalens.</title>
        <authorList>
            <consortium name="DOE Joint Genome Institute"/>
            <person name="Lopez S.C."/>
            <person name="Andreopoulos B."/>
            <person name="Pangilinan J."/>
            <person name="Lipzen A."/>
            <person name="Riley R."/>
            <person name="Ahrendt S."/>
            <person name="Ng V."/>
            <person name="Barry K."/>
            <person name="Daum C."/>
            <person name="Grigoriev I.V."/>
            <person name="Hilden K.S."/>
            <person name="Makela M.R."/>
            <person name="de Vries R.P."/>
        </authorList>
    </citation>
    <scope>NUCLEOTIDE SEQUENCE [LARGE SCALE GENOMIC DNA]</scope>
    <source>
        <strain evidence="3 4">CBS 464.89</strain>
    </source>
</reference>
<dbReference type="EMBL" id="ML145110">
    <property type="protein sequence ID" value="TBU59821.1"/>
    <property type="molecule type" value="Genomic_DNA"/>
</dbReference>
<gene>
    <name evidence="3" type="ORF">BD310DRAFT_924292</name>
</gene>
<keyword evidence="1" id="KW-0472">Membrane</keyword>
<feature type="transmembrane region" description="Helical" evidence="1">
    <location>
        <begin position="179"/>
        <end position="198"/>
    </location>
</feature>
<evidence type="ECO:0000259" key="2">
    <source>
        <dbReference type="Pfam" id="PF20151"/>
    </source>
</evidence>
<dbReference type="InterPro" id="IPR045340">
    <property type="entry name" value="DUF6533"/>
</dbReference>
<feature type="transmembrane region" description="Helical" evidence="1">
    <location>
        <begin position="241"/>
        <end position="259"/>
    </location>
</feature>
<proteinExistence type="predicted"/>
<dbReference type="AlphaFoldDB" id="A0A4Q9PYQ6"/>
<keyword evidence="4" id="KW-1185">Reference proteome</keyword>
<feature type="transmembrane region" description="Helical" evidence="1">
    <location>
        <begin position="129"/>
        <end position="159"/>
    </location>
</feature>
<accession>A0A4Q9PYQ6</accession>
<evidence type="ECO:0000313" key="3">
    <source>
        <dbReference type="EMBL" id="TBU59821.1"/>
    </source>
</evidence>
<sequence>MASTSSAAGLAAELEQLLQYASDVYVSNLCTVAAAVWLSYDILAALPNEVSYVWKARWSVPKVLYLLVRYYTLVFLMITILITTDMDPKFSVCQGWLWYDSYNGALITVLLGEAMFLMRLYAAYKRSKLLLVIIALLYAAELAIGVATATAVATSVVAIERPSSFPIPGCLFTPPKYPRLSIAAWSVAMCASCIHFLLILHKFAGTISLTRQSTPPNRVSIWELGSISPLVWSFVRDSAVYFFLVFAGNLVYLLFGVMFQRRALTVMSTSWLAAVYSISASRLCLNTRESLQRQTSEDDTFEDVLDISNQFIAPPRGTNPGYFRFRATSTSRNTPTIMSSQSDVKFSLQHPTFDSGGREDGLCLSLPPVARSKTRTSAALIEDYEPIPVSPWTSHEHGHSGEAD</sequence>
<evidence type="ECO:0000256" key="1">
    <source>
        <dbReference type="SAM" id="Phobius"/>
    </source>
</evidence>
<organism evidence="3 4">
    <name type="scientific">Dichomitus squalens</name>
    <dbReference type="NCBI Taxonomy" id="114155"/>
    <lineage>
        <taxon>Eukaryota</taxon>
        <taxon>Fungi</taxon>
        <taxon>Dikarya</taxon>
        <taxon>Basidiomycota</taxon>
        <taxon>Agaricomycotina</taxon>
        <taxon>Agaricomycetes</taxon>
        <taxon>Polyporales</taxon>
        <taxon>Polyporaceae</taxon>
        <taxon>Dichomitus</taxon>
    </lineage>
</organism>
<protein>
    <recommendedName>
        <fullName evidence="2">DUF6533 domain-containing protein</fullName>
    </recommendedName>
</protein>
<name>A0A4Q9PYQ6_9APHY</name>
<dbReference type="Proteomes" id="UP000292082">
    <property type="component" value="Unassembled WGS sequence"/>
</dbReference>